<name>A0ABM7MWA2_ERWRD</name>
<dbReference type="EMBL" id="AP024329">
    <property type="protein sequence ID" value="BCQ33485.1"/>
    <property type="molecule type" value="Genomic_DNA"/>
</dbReference>
<gene>
    <name evidence="1" type="ORF">ERHA53_08280</name>
</gene>
<evidence type="ECO:0008006" key="3">
    <source>
        <dbReference type="Google" id="ProtNLM"/>
    </source>
</evidence>
<sequence>MRFRNLRNWDSPAESSSLLYFCQMFEEAFFDFSLDTYKPSAMNTSLLCREALDVINAVKKGQIKAPNIDHVIEELCDSIEKDSVVKSLVDIDLKEFTSVLKNPKKSIDEKNTTIEVLLSYINLSKYKLRNEDLLVKNITDIHDKKNIRNLARSYGTTLLNFNYSERYISDSIQNFFYHGQRRIEGNSAIKEFIKLFPDSPDKFCLIYKGMDLYSGLDDAAKVLDISISKEFPDIEDFEIDNNTKGLISKTDGLYLKVDKIEAMDFSSAKQIADETLKTFGTIFSLFHHKEQLSFKDECIVINLTKREIKKRKSGVNTMLKCVDTTKPKSLIKINNFISKFGMESSSFQKFSNAAQLHSMALNSNSEHNQIINLWIAFESIIPTNKDESNILNIVDSTLPFLNLTYYPRLVKMLARDLINWNESVTRRVLHGIDGDNIPLKIMKLLILPEYKDNLIRLKLSTKDFHLLNDRIEYYESTLSSPKMIISGLSIHSKRVSQQIRRIYRARNLIVHTGVIPTYTKILIENLHDYLDVILETIIDLNVSHGKISTIEQGFKFMELKNATFIRRLSAENFVFNHENIKEIFY</sequence>
<dbReference type="RefSeq" id="WP_213202231.1">
    <property type="nucleotide sequence ID" value="NZ_AP024329.1"/>
</dbReference>
<organism evidence="1 2">
    <name type="scientific">Erwinia rhapontici</name>
    <name type="common">Pectobacterium rhapontici</name>
    <dbReference type="NCBI Taxonomy" id="55212"/>
    <lineage>
        <taxon>Bacteria</taxon>
        <taxon>Pseudomonadati</taxon>
        <taxon>Pseudomonadota</taxon>
        <taxon>Gammaproteobacteria</taxon>
        <taxon>Enterobacterales</taxon>
        <taxon>Erwiniaceae</taxon>
        <taxon>Erwinia</taxon>
    </lineage>
</organism>
<accession>A0ABM7MWA2</accession>
<keyword evidence="2" id="KW-1185">Reference proteome</keyword>
<protein>
    <recommendedName>
        <fullName evidence="3">Apea-like HEPN domain-containing protein</fullName>
    </recommendedName>
</protein>
<dbReference type="Proteomes" id="UP000677515">
    <property type="component" value="Chromosome"/>
</dbReference>
<reference evidence="1 2" key="1">
    <citation type="submission" date="2021-01" db="EMBL/GenBank/DDBJ databases">
        <title>Complete genome sequence of Erwinia rhapontici MAFF 311153.</title>
        <authorList>
            <person name="Morohoshi T."/>
            <person name="Someya N."/>
        </authorList>
    </citation>
    <scope>NUCLEOTIDE SEQUENCE [LARGE SCALE GENOMIC DNA]</scope>
    <source>
        <strain evidence="1 2">MAFF 311153</strain>
    </source>
</reference>
<proteinExistence type="predicted"/>
<evidence type="ECO:0000313" key="1">
    <source>
        <dbReference type="EMBL" id="BCQ33485.1"/>
    </source>
</evidence>
<evidence type="ECO:0000313" key="2">
    <source>
        <dbReference type="Proteomes" id="UP000677515"/>
    </source>
</evidence>